<evidence type="ECO:0000313" key="1">
    <source>
        <dbReference type="EMBL" id="KAI0038386.1"/>
    </source>
</evidence>
<evidence type="ECO:0000313" key="2">
    <source>
        <dbReference type="Proteomes" id="UP000814033"/>
    </source>
</evidence>
<keyword evidence="2" id="KW-1185">Reference proteome</keyword>
<organism evidence="1 2">
    <name type="scientific">Auriscalpium vulgare</name>
    <dbReference type="NCBI Taxonomy" id="40419"/>
    <lineage>
        <taxon>Eukaryota</taxon>
        <taxon>Fungi</taxon>
        <taxon>Dikarya</taxon>
        <taxon>Basidiomycota</taxon>
        <taxon>Agaricomycotina</taxon>
        <taxon>Agaricomycetes</taxon>
        <taxon>Russulales</taxon>
        <taxon>Auriscalpiaceae</taxon>
        <taxon>Auriscalpium</taxon>
    </lineage>
</organism>
<name>A0ACB8R4B1_9AGAM</name>
<accession>A0ACB8R4B1</accession>
<proteinExistence type="predicted"/>
<sequence length="140" mass="15880">MRFPTLPPGIRVLPNLESLRCIPVDAIDILQSILLSKLTGNTEPTLSLFVDVVPRGTYDRDIAALEELISVIKGLPPAIIVENWNYIEPALVTWRGIKEGMERRLREALDVWDPFSIYTIMHAKAHRYQMAVLENGDEAR</sequence>
<gene>
    <name evidence="1" type="ORF">FA95DRAFT_1613430</name>
</gene>
<dbReference type="Proteomes" id="UP000814033">
    <property type="component" value="Unassembled WGS sequence"/>
</dbReference>
<dbReference type="EMBL" id="MU276514">
    <property type="protein sequence ID" value="KAI0038386.1"/>
    <property type="molecule type" value="Genomic_DNA"/>
</dbReference>
<comment type="caution">
    <text evidence="1">The sequence shown here is derived from an EMBL/GenBank/DDBJ whole genome shotgun (WGS) entry which is preliminary data.</text>
</comment>
<reference evidence="1" key="2">
    <citation type="journal article" date="2022" name="New Phytol.">
        <title>Evolutionary transition to the ectomycorrhizal habit in the genomes of a hyperdiverse lineage of mushroom-forming fungi.</title>
        <authorList>
            <person name="Looney B."/>
            <person name="Miyauchi S."/>
            <person name="Morin E."/>
            <person name="Drula E."/>
            <person name="Courty P.E."/>
            <person name="Kohler A."/>
            <person name="Kuo A."/>
            <person name="LaButti K."/>
            <person name="Pangilinan J."/>
            <person name="Lipzen A."/>
            <person name="Riley R."/>
            <person name="Andreopoulos W."/>
            <person name="He G."/>
            <person name="Johnson J."/>
            <person name="Nolan M."/>
            <person name="Tritt A."/>
            <person name="Barry K.W."/>
            <person name="Grigoriev I.V."/>
            <person name="Nagy L.G."/>
            <person name="Hibbett D."/>
            <person name="Henrissat B."/>
            <person name="Matheny P.B."/>
            <person name="Labbe J."/>
            <person name="Martin F.M."/>
        </authorList>
    </citation>
    <scope>NUCLEOTIDE SEQUENCE</scope>
    <source>
        <strain evidence="1">FP105234-sp</strain>
    </source>
</reference>
<reference evidence="1" key="1">
    <citation type="submission" date="2021-02" db="EMBL/GenBank/DDBJ databases">
        <authorList>
            <consortium name="DOE Joint Genome Institute"/>
            <person name="Ahrendt S."/>
            <person name="Looney B.P."/>
            <person name="Miyauchi S."/>
            <person name="Morin E."/>
            <person name="Drula E."/>
            <person name="Courty P.E."/>
            <person name="Chicoki N."/>
            <person name="Fauchery L."/>
            <person name="Kohler A."/>
            <person name="Kuo A."/>
            <person name="Labutti K."/>
            <person name="Pangilinan J."/>
            <person name="Lipzen A."/>
            <person name="Riley R."/>
            <person name="Andreopoulos W."/>
            <person name="He G."/>
            <person name="Johnson J."/>
            <person name="Barry K.W."/>
            <person name="Grigoriev I.V."/>
            <person name="Nagy L."/>
            <person name="Hibbett D."/>
            <person name="Henrissat B."/>
            <person name="Matheny P.B."/>
            <person name="Labbe J."/>
            <person name="Martin F."/>
        </authorList>
    </citation>
    <scope>NUCLEOTIDE SEQUENCE</scope>
    <source>
        <strain evidence="1">FP105234-sp</strain>
    </source>
</reference>
<protein>
    <submittedName>
        <fullName evidence="1">Uncharacterized protein</fullName>
    </submittedName>
</protein>